<name>T2MBS4_HYDVU</name>
<keyword evidence="2" id="KW-0479">Metal-binding</keyword>
<proteinExistence type="evidence at transcript level"/>
<dbReference type="EMBL" id="HAAD01003128">
    <property type="protein sequence ID" value="CDG69360.1"/>
    <property type="molecule type" value="mRNA"/>
</dbReference>
<dbReference type="InterPro" id="IPR013083">
    <property type="entry name" value="Znf_RING/FYVE/PHD"/>
</dbReference>
<keyword evidence="5" id="KW-0862">Zinc</keyword>
<protein>
    <submittedName>
        <fullName evidence="9">Zinc finger protein 474</fullName>
    </submittedName>
</protein>
<reference evidence="9" key="1">
    <citation type="journal article" date="2013" name="Genome Biol. Evol.">
        <title>Punctuated emergences of genetic and phenotypic innovations in eumetazoan, bilaterian, euteleostome, and hominidae ancestors.</title>
        <authorList>
            <person name="Wenger Y."/>
            <person name="Galliot B."/>
        </authorList>
    </citation>
    <scope>NUCLEOTIDE SEQUENCE</scope>
    <source>
        <tissue evidence="9">Whole animals</tissue>
    </source>
</reference>
<evidence type="ECO:0000256" key="7">
    <source>
        <dbReference type="SAM" id="MobiDB-lite"/>
    </source>
</evidence>
<evidence type="ECO:0000259" key="8">
    <source>
        <dbReference type="PROSITE" id="PS52027"/>
    </source>
</evidence>
<gene>
    <name evidence="9" type="primary">ZNF474</name>
</gene>
<feature type="domain" description="C2HC/C3H-type" evidence="8">
    <location>
        <begin position="84"/>
        <end position="113"/>
    </location>
</feature>
<comment type="similarity">
    <text evidence="1">Belongs to the ZC2HC1 family.</text>
</comment>
<evidence type="ECO:0000256" key="2">
    <source>
        <dbReference type="ARBA" id="ARBA00022723"/>
    </source>
</evidence>
<feature type="domain" description="C2HC/C3H-type" evidence="8">
    <location>
        <begin position="341"/>
        <end position="370"/>
    </location>
</feature>
<keyword evidence="3" id="KW-0677">Repeat</keyword>
<feature type="domain" description="C2HC/C3H-type" evidence="8">
    <location>
        <begin position="447"/>
        <end position="476"/>
    </location>
</feature>
<dbReference type="AlphaFoldDB" id="T2MBS4"/>
<dbReference type="PANTHER" id="PTHR13555:SF25">
    <property type="entry name" value="ZINC FINGER C2HC DOMAIN-CONTAINING PROTEIN 1A"/>
    <property type="match status" value="1"/>
</dbReference>
<keyword evidence="4 6" id="KW-0863">Zinc-finger</keyword>
<dbReference type="PROSITE" id="PS52027">
    <property type="entry name" value="ZF_C2HC_C3H"/>
    <property type="match status" value="4"/>
</dbReference>
<dbReference type="Pfam" id="PF13913">
    <property type="entry name" value="zf-C2HC_2"/>
    <property type="match status" value="4"/>
</dbReference>
<organism evidence="9">
    <name type="scientific">Hydra vulgaris</name>
    <name type="common">Hydra</name>
    <name type="synonym">Hydra attenuata</name>
    <dbReference type="NCBI Taxonomy" id="6087"/>
    <lineage>
        <taxon>Eukaryota</taxon>
        <taxon>Metazoa</taxon>
        <taxon>Cnidaria</taxon>
        <taxon>Hydrozoa</taxon>
        <taxon>Hydroidolina</taxon>
        <taxon>Anthoathecata</taxon>
        <taxon>Aplanulata</taxon>
        <taxon>Hydridae</taxon>
        <taxon>Hydra</taxon>
    </lineage>
</organism>
<evidence type="ECO:0000256" key="4">
    <source>
        <dbReference type="ARBA" id="ARBA00022771"/>
    </source>
</evidence>
<feature type="region of interest" description="Disordered" evidence="7">
    <location>
        <begin position="374"/>
        <end position="406"/>
    </location>
</feature>
<evidence type="ECO:0000256" key="3">
    <source>
        <dbReference type="ARBA" id="ARBA00022737"/>
    </source>
</evidence>
<dbReference type="OMA" id="GQQFGTA"/>
<sequence>MAGAQAPYVICYLCGRKYGTKSISIHEPNCLKNWFVENKKLPKHLRRTQPPAKPDYNQLSAGENGNQSILDQINEISYKCAQAQLIPCDNCGRTFLPERLNVHQKSCTSDNPAAPPKLGTKINGVRISKNAGTANIIKSFEEDENIKTQVRPPTGYLNRLNMRQKEKTILLSNEKRNSDNVTCSFCDSEVPVSKIEAHLVRCNQEEKVLCGLCQREVPSSQIKKHLFKCNQTAINKLTIKKDSLLQTKHLSNSYDLNDSISQQKLLKKEKSPNNTQISLPNNFNNFNVTKSSLVDQTVHEKLDSNKILLNLSNTNKEQFQVNTNYNTYDKSDSDDNNNNNDMVECYICKRFFTMDRIDRHKSVCFKMKQKKRKVFDSSKQRSQGSDAKPIHQRIDPDAKSLESKSDWRQKHNDFINTIRAARKLKVYMDNGGKASDLPPPPPSLNLDYIECQHCSRRFNPTVAERHIPKCASIFNRPRPPKQRALDLIKKKNDNADYMEPMEFMKSIERTKYYGKNSLKSNEKKTIAPVTISHSTKKSPRYSNYLSSQEAVKSLGNAVQRPSTSLTHKNSYNDSYKPKFFTGIDSIRSNKVNSSYSYNAMNRTNTMNFFG</sequence>
<evidence type="ECO:0000256" key="6">
    <source>
        <dbReference type="PROSITE-ProRule" id="PRU01371"/>
    </source>
</evidence>
<dbReference type="PANTHER" id="PTHR13555">
    <property type="entry name" value="C2H2 ZINC FINGER CGI-62-RELATED"/>
    <property type="match status" value="1"/>
</dbReference>
<evidence type="ECO:0000313" key="9">
    <source>
        <dbReference type="EMBL" id="CDG69360.1"/>
    </source>
</evidence>
<feature type="domain" description="C2HC/C3H-type" evidence="8">
    <location>
        <begin position="7"/>
        <end position="36"/>
    </location>
</feature>
<feature type="compositionally biased region" description="Basic and acidic residues" evidence="7">
    <location>
        <begin position="388"/>
        <end position="406"/>
    </location>
</feature>
<dbReference type="KEGG" id="hmg:100211834"/>
<dbReference type="Gene3D" id="3.30.40.10">
    <property type="entry name" value="Zinc/RING finger domain, C3HC4 (zinc finger)"/>
    <property type="match status" value="1"/>
</dbReference>
<dbReference type="GO" id="GO:0008270">
    <property type="term" value="F:zinc ion binding"/>
    <property type="evidence" value="ECO:0007669"/>
    <property type="project" value="UniProtKB-KW"/>
</dbReference>
<dbReference type="InterPro" id="IPR049899">
    <property type="entry name" value="Znf_C2HC_C3H"/>
</dbReference>
<accession>T2MBS4</accession>
<evidence type="ECO:0000256" key="1">
    <source>
        <dbReference type="ARBA" id="ARBA00010843"/>
    </source>
</evidence>
<evidence type="ECO:0000256" key="5">
    <source>
        <dbReference type="ARBA" id="ARBA00022833"/>
    </source>
</evidence>
<dbReference type="Gene3D" id="3.30.160.60">
    <property type="entry name" value="Classic Zinc Finger"/>
    <property type="match status" value="2"/>
</dbReference>
<dbReference type="OrthoDB" id="265955at2759"/>
<dbReference type="InterPro" id="IPR026319">
    <property type="entry name" value="ZC2HC1A/B-like"/>
</dbReference>